<keyword evidence="4" id="KW-1185">Reference proteome</keyword>
<dbReference type="EMBL" id="JAWQEG010003835">
    <property type="protein sequence ID" value="KAK3864252.1"/>
    <property type="molecule type" value="Genomic_DNA"/>
</dbReference>
<feature type="region of interest" description="Disordered" evidence="1">
    <location>
        <begin position="307"/>
        <end position="339"/>
    </location>
</feature>
<feature type="signal peptide" evidence="2">
    <location>
        <begin position="1"/>
        <end position="28"/>
    </location>
</feature>
<dbReference type="AlphaFoldDB" id="A0AAE1EZ34"/>
<comment type="caution">
    <text evidence="3">The sequence shown here is derived from an EMBL/GenBank/DDBJ whole genome shotgun (WGS) entry which is preliminary data.</text>
</comment>
<sequence>MQGVVWVWVVATTLTVLLYPCSQSSVLAYPSHSGQHWRGRDLLWWWGHGDDRAEQDEDKEAEQTTPSEDLLLSSTILINSSPVSLTYTTETPSRWRSWFSKIKGAAKKVRTKVQEQGIRNPFGMGLTVVGEALVRAGNATKETVIRAGKKIKSGAKRVGSAIKSGFRKIRLKFTGTGEKFRIVTNRLKEKLEAGDDKAIALIRKLGIKINFLGNKITGSSVEDGALDVAQILESEGMLANKSSTYATHPEIDTDHGGTGGELEIGYEHEVTTDNEVLVTEEHTVDDKGIIESSSSVEDDDYTFHSAEEYLDPDSIVKNETEGNESNYAEEVSDEHEGVNNWPGIILPVSEHETTISDKLTTIKFSAGQTTPSKPTTPEPTTTPATTTTEPTTTTPTTTTPEPTTTSTTTTPEPTTTSTTTTPEPTTTSTTTTTTTTTTPEPTTTTTTTPEPTTSTTTTTPEPTTTTTTTTPEPTTTSTTTTPEPTTTPSTTTTTTTTTPEPTTTTTTTPEPTTTTTTTTTPEPTTITTTPKPITETESFHSEEAKATTSDNTLVEPYEPPPFPDVFSDHKVRDRLRDFYDNGDFSHAELSEIFNFDAENYEYYYDY</sequence>
<reference evidence="3" key="1">
    <citation type="submission" date="2023-10" db="EMBL/GenBank/DDBJ databases">
        <title>Genome assemblies of two species of porcelain crab, Petrolisthes cinctipes and Petrolisthes manimaculis (Anomura: Porcellanidae).</title>
        <authorList>
            <person name="Angst P."/>
        </authorList>
    </citation>
    <scope>NUCLEOTIDE SEQUENCE</scope>
    <source>
        <strain evidence="3">PB745_01</strain>
        <tissue evidence="3">Gill</tissue>
    </source>
</reference>
<evidence type="ECO:0000256" key="2">
    <source>
        <dbReference type="SAM" id="SignalP"/>
    </source>
</evidence>
<name>A0AAE1EZ34_PETCI</name>
<gene>
    <name evidence="3" type="ORF">Pcinc_030041</name>
</gene>
<feature type="chain" id="PRO_5042039867" evidence="2">
    <location>
        <begin position="29"/>
        <end position="606"/>
    </location>
</feature>
<feature type="compositionally biased region" description="Low complexity" evidence="1">
    <location>
        <begin position="369"/>
        <end position="536"/>
    </location>
</feature>
<keyword evidence="2" id="KW-0732">Signal</keyword>
<evidence type="ECO:0000313" key="3">
    <source>
        <dbReference type="EMBL" id="KAK3864252.1"/>
    </source>
</evidence>
<protein>
    <submittedName>
        <fullName evidence="3">Uncharacterized protein</fullName>
    </submittedName>
</protein>
<proteinExistence type="predicted"/>
<feature type="region of interest" description="Disordered" evidence="1">
    <location>
        <begin position="365"/>
        <end position="565"/>
    </location>
</feature>
<evidence type="ECO:0000256" key="1">
    <source>
        <dbReference type="SAM" id="MobiDB-lite"/>
    </source>
</evidence>
<organism evidence="3 4">
    <name type="scientific">Petrolisthes cinctipes</name>
    <name type="common">Flat porcelain crab</name>
    <dbReference type="NCBI Taxonomy" id="88211"/>
    <lineage>
        <taxon>Eukaryota</taxon>
        <taxon>Metazoa</taxon>
        <taxon>Ecdysozoa</taxon>
        <taxon>Arthropoda</taxon>
        <taxon>Crustacea</taxon>
        <taxon>Multicrustacea</taxon>
        <taxon>Malacostraca</taxon>
        <taxon>Eumalacostraca</taxon>
        <taxon>Eucarida</taxon>
        <taxon>Decapoda</taxon>
        <taxon>Pleocyemata</taxon>
        <taxon>Anomura</taxon>
        <taxon>Galatheoidea</taxon>
        <taxon>Porcellanidae</taxon>
        <taxon>Petrolisthes</taxon>
    </lineage>
</organism>
<accession>A0AAE1EZ34</accession>
<dbReference type="Proteomes" id="UP001286313">
    <property type="component" value="Unassembled WGS sequence"/>
</dbReference>
<evidence type="ECO:0000313" key="4">
    <source>
        <dbReference type="Proteomes" id="UP001286313"/>
    </source>
</evidence>